<dbReference type="AlphaFoldDB" id="A0A3L8P209"/>
<dbReference type="SUPFAM" id="SSF51735">
    <property type="entry name" value="NAD(P)-binding Rossmann-fold domains"/>
    <property type="match status" value="1"/>
</dbReference>
<dbReference type="Pfam" id="PF01370">
    <property type="entry name" value="Epimerase"/>
    <property type="match status" value="1"/>
</dbReference>
<keyword evidence="4" id="KW-1185">Reference proteome</keyword>
<name>A0A3L8P209_9ACTN</name>
<organism evidence="3 4">
    <name type="scientific">Nocardioides mangrovicus</name>
    <dbReference type="NCBI Taxonomy" id="2478913"/>
    <lineage>
        <taxon>Bacteria</taxon>
        <taxon>Bacillati</taxon>
        <taxon>Actinomycetota</taxon>
        <taxon>Actinomycetes</taxon>
        <taxon>Propionibacteriales</taxon>
        <taxon>Nocardioidaceae</taxon>
        <taxon>Nocardioides</taxon>
    </lineage>
</organism>
<evidence type="ECO:0000259" key="2">
    <source>
        <dbReference type="Pfam" id="PF01370"/>
    </source>
</evidence>
<dbReference type="InterPro" id="IPR001509">
    <property type="entry name" value="Epimerase_deHydtase"/>
</dbReference>
<dbReference type="OrthoDB" id="9801785at2"/>
<comment type="caution">
    <text evidence="3">The sequence shown here is derived from an EMBL/GenBank/DDBJ whole genome shotgun (WGS) entry which is preliminary data.</text>
</comment>
<proteinExistence type="inferred from homology"/>
<reference evidence="3 4" key="1">
    <citation type="submission" date="2018-10" db="EMBL/GenBank/DDBJ databases">
        <title>Marmoricola sp. 4Q3S-7 whole genome shotgun sequence.</title>
        <authorList>
            <person name="Li F."/>
        </authorList>
    </citation>
    <scope>NUCLEOTIDE SEQUENCE [LARGE SCALE GENOMIC DNA]</scope>
    <source>
        <strain evidence="3 4">4Q3S-7</strain>
    </source>
</reference>
<accession>A0A3L8P209</accession>
<dbReference type="Gene3D" id="3.40.50.720">
    <property type="entry name" value="NAD(P)-binding Rossmann-like Domain"/>
    <property type="match status" value="1"/>
</dbReference>
<dbReference type="InterPro" id="IPR020904">
    <property type="entry name" value="Sc_DH/Rdtase_CS"/>
</dbReference>
<sequence length="286" mass="29554">MLVTGGAGFVGHHVVATLRADGHEVVVADLEPSDITGDLLEPAVREAAVTPDLDGVVHLAAETSVLGSMERPAFVHRTNVDLTAALLELCRERGVGTFALASTNAVVGAVSGVITEDLPLAPLTPYGATKAAGEMLMAGYSGAYGLRTPALRFSNVYGPGMQHKDSFVPRLLKAAAAGSGVEIYGDGTQVRDLVHVRDIARAMTLAVTGWPSGPVIVGSGASYSVLDIADAARRASGREIPATHVPPKPGEMPAVVVDASLAASRGWTAQVDLDEGMREAWADFAP</sequence>
<dbReference type="Proteomes" id="UP000281708">
    <property type="component" value="Unassembled WGS sequence"/>
</dbReference>
<evidence type="ECO:0000313" key="3">
    <source>
        <dbReference type="EMBL" id="RLV48438.1"/>
    </source>
</evidence>
<feature type="domain" description="NAD-dependent epimerase/dehydratase" evidence="2">
    <location>
        <begin position="1"/>
        <end position="208"/>
    </location>
</feature>
<comment type="similarity">
    <text evidence="1">Belongs to the NAD(P)-dependent epimerase/dehydratase family.</text>
</comment>
<dbReference type="PROSITE" id="PS00061">
    <property type="entry name" value="ADH_SHORT"/>
    <property type="match status" value="1"/>
</dbReference>
<dbReference type="PANTHER" id="PTHR43000">
    <property type="entry name" value="DTDP-D-GLUCOSE 4,6-DEHYDRATASE-RELATED"/>
    <property type="match status" value="1"/>
</dbReference>
<evidence type="ECO:0000313" key="4">
    <source>
        <dbReference type="Proteomes" id="UP000281708"/>
    </source>
</evidence>
<dbReference type="EMBL" id="RDBE01000010">
    <property type="protein sequence ID" value="RLV48438.1"/>
    <property type="molecule type" value="Genomic_DNA"/>
</dbReference>
<evidence type="ECO:0000256" key="1">
    <source>
        <dbReference type="ARBA" id="ARBA00007637"/>
    </source>
</evidence>
<dbReference type="InterPro" id="IPR036291">
    <property type="entry name" value="NAD(P)-bd_dom_sf"/>
</dbReference>
<gene>
    <name evidence="3" type="ORF">D9V37_19125</name>
</gene>
<protein>
    <submittedName>
        <fullName evidence="3">NAD-dependent epimerase/dehydratase family protein</fullName>
    </submittedName>
</protein>